<comment type="caution">
    <text evidence="2">The sequence shown here is derived from an EMBL/GenBank/DDBJ whole genome shotgun (WGS) entry which is preliminary data.</text>
</comment>
<keyword evidence="3" id="KW-1185">Reference proteome</keyword>
<dbReference type="RefSeq" id="WP_077410584.1">
    <property type="nucleotide sequence ID" value="NZ_JBHRTS010000002.1"/>
</dbReference>
<dbReference type="GO" id="GO:0016853">
    <property type="term" value="F:isomerase activity"/>
    <property type="evidence" value="ECO:0007669"/>
    <property type="project" value="UniProtKB-KW"/>
</dbReference>
<organism evidence="2 3">
    <name type="scientific">Marinicella sediminis</name>
    <dbReference type="NCBI Taxonomy" id="1792834"/>
    <lineage>
        <taxon>Bacteria</taxon>
        <taxon>Pseudomonadati</taxon>
        <taxon>Pseudomonadota</taxon>
        <taxon>Gammaproteobacteria</taxon>
        <taxon>Lysobacterales</taxon>
        <taxon>Marinicellaceae</taxon>
        <taxon>Marinicella</taxon>
    </lineage>
</organism>
<accession>A0ABV7J9S1</accession>
<reference evidence="3" key="1">
    <citation type="journal article" date="2019" name="Int. J. Syst. Evol. Microbiol.">
        <title>The Global Catalogue of Microorganisms (GCM) 10K type strain sequencing project: providing services to taxonomists for standard genome sequencing and annotation.</title>
        <authorList>
            <consortium name="The Broad Institute Genomics Platform"/>
            <consortium name="The Broad Institute Genome Sequencing Center for Infectious Disease"/>
            <person name="Wu L."/>
            <person name="Ma J."/>
        </authorList>
    </citation>
    <scope>NUCLEOTIDE SEQUENCE [LARGE SCALE GENOMIC DNA]</scope>
    <source>
        <strain evidence="3">KCTC 42953</strain>
    </source>
</reference>
<dbReference type="InterPro" id="IPR016087">
    <property type="entry name" value="Chalcone_isomerase"/>
</dbReference>
<dbReference type="EMBL" id="JBHRTS010000002">
    <property type="protein sequence ID" value="MFC3193615.1"/>
    <property type="molecule type" value="Genomic_DNA"/>
</dbReference>
<evidence type="ECO:0000313" key="2">
    <source>
        <dbReference type="EMBL" id="MFC3193615.1"/>
    </source>
</evidence>
<sequence length="172" mass="20063">MKSILLLTWLINALTYSETQWVHLGSTDIDWGYKTPYRLTLLAPKGIHDASDIRNGVQTMQFEIEWLVPVTTEEQVHQHFKELIENNLKDQESIKFNQIIINRLVEKLPEARRADRWHFYFSPDSGTQLVIDDQELHTIIGSEVNRALHHAWLLKDPVTTAKLLNRLLKIGK</sequence>
<keyword evidence="2" id="KW-0413">Isomerase</keyword>
<gene>
    <name evidence="2" type="ORF">ACFODZ_05085</name>
</gene>
<dbReference type="Pfam" id="PF16036">
    <property type="entry name" value="Chalcone_3"/>
    <property type="match status" value="1"/>
</dbReference>
<proteinExistence type="predicted"/>
<evidence type="ECO:0000259" key="1">
    <source>
        <dbReference type="Pfam" id="PF16036"/>
    </source>
</evidence>
<protein>
    <submittedName>
        <fullName evidence="2">Chalcone isomerase family protein</fullName>
    </submittedName>
</protein>
<name>A0ABV7J9S1_9GAMM</name>
<dbReference type="Proteomes" id="UP001595533">
    <property type="component" value="Unassembled WGS sequence"/>
</dbReference>
<feature type="domain" description="Chalcone isomerase" evidence="1">
    <location>
        <begin position="37"/>
        <end position="168"/>
    </location>
</feature>
<evidence type="ECO:0000313" key="3">
    <source>
        <dbReference type="Proteomes" id="UP001595533"/>
    </source>
</evidence>